<accession>A0A1Z1W3E7</accession>
<organism evidence="1 2">
    <name type="scientific">Streptomyces alboflavus</name>
    <dbReference type="NCBI Taxonomy" id="67267"/>
    <lineage>
        <taxon>Bacteria</taxon>
        <taxon>Bacillati</taxon>
        <taxon>Actinomycetota</taxon>
        <taxon>Actinomycetes</taxon>
        <taxon>Kitasatosporales</taxon>
        <taxon>Streptomycetaceae</taxon>
        <taxon>Streptomyces</taxon>
    </lineage>
</organism>
<evidence type="ECO:0000313" key="2">
    <source>
        <dbReference type="Proteomes" id="UP000195880"/>
    </source>
</evidence>
<evidence type="ECO:0000313" key="1">
    <source>
        <dbReference type="EMBL" id="ARX80940.1"/>
    </source>
</evidence>
<dbReference type="KEGG" id="salf:SMD44_00338"/>
<keyword evidence="2" id="KW-1185">Reference proteome</keyword>
<reference evidence="1 2" key="1">
    <citation type="submission" date="2017-05" db="EMBL/GenBank/DDBJ databases">
        <title>Streptomyces alboflavus Genome sequencing and assembly.</title>
        <authorList>
            <person name="Wang Y."/>
            <person name="Du B."/>
            <person name="Ding Y."/>
            <person name="Liu H."/>
            <person name="Hou Q."/>
            <person name="Liu K."/>
            <person name="Wang C."/>
            <person name="Yao L."/>
        </authorList>
    </citation>
    <scope>NUCLEOTIDE SEQUENCE [LARGE SCALE GENOMIC DNA]</scope>
    <source>
        <strain evidence="1 2">MDJK44</strain>
    </source>
</reference>
<protein>
    <submittedName>
        <fullName evidence="1">Uncharacterized protein</fullName>
    </submittedName>
</protein>
<gene>
    <name evidence="1" type="ORF">SMD44_00338</name>
</gene>
<dbReference type="EMBL" id="CP021748">
    <property type="protein sequence ID" value="ARX80940.1"/>
    <property type="molecule type" value="Genomic_DNA"/>
</dbReference>
<dbReference type="AlphaFoldDB" id="A0A1Z1W3E7"/>
<name>A0A1Z1W3E7_9ACTN</name>
<sequence length="43" mass="4872">MIAIGIWSLLAYQWTEQNDCELVESYGLVLSHGTPDPWEMCGD</sequence>
<proteinExistence type="predicted"/>
<dbReference type="Proteomes" id="UP000195880">
    <property type="component" value="Chromosome"/>
</dbReference>